<evidence type="ECO:0000259" key="1">
    <source>
        <dbReference type="Pfam" id="PF12770"/>
    </source>
</evidence>
<dbReference type="EMBL" id="QPFP01000173">
    <property type="protein sequence ID" value="TEB19788.1"/>
    <property type="molecule type" value="Genomic_DNA"/>
</dbReference>
<name>A0A4Y7SDI9_COPMI</name>
<sequence length="972" mass="107141">MRGAPQSEDSLKILGDCLYASFIHTGHPSDLDGAISMFQRRATLTAIGHPSLPTQLRAIACLMLMRFLSSGLLTHVDEAASVVRTAIEGIPVGCADLPDCLCDMGIILMLRFKCFGCLSDRDEASKAHRNAVGLAGAGHQSFPSLLCGLADSLNISSNHTGDQLELEEGILLLQRAIDLTPRVDKRLATYHSTLGSMISDRFHSTNNILDATEQVRLLRRAVKAHQGSDKNILHDLLHRLALSLASLSEISGHLIHLEEAITTARKVVNLTSHSLPILLPSYMHFLGQLLGRRYHATGQLSDLDESLSILERVVEHSPMANHKLPDRLSKLGVLFASRYMVTHNAKDVEKAISNLEQAIKLTPPGHASLPTHYSSLGVAQLIRFWETAHLIENAHSNPSLAATFPVGDLNQRLMAAGMWALGSFRWLPNSPDILVALDTALGLLAMTAGLNQTIRSRHIQLQSDAPVVGATTAAPMALKVNRPDKALEWLEQGRCLIWNQINHLRTPLDNLHTHNPSLAERLKEVSRCLEIAGSSQEQPCADMPLRRKTSLQEESYAHANLAKEWEELLVQVRAIPTFESFLQPAKCSALLQDLPESGVIVVISVDRMGCDAIALLAGLDEPFHIPLPNFSKKKAEQHQRDLGLQLKSRELRLRKEDRGIDEEHSMRAGKRYRQPQGTPIRRVLRGLWNDVVHPILNMLAISQPGEEPPRIWWCPTGALSFLPLHAAGIYGPGVDSESILDYAVSSYTPTVSALLERVRNSRPIDNKVSGLFLTSQPNAPHTVPIPGTTEEVESIYKKAKGNRVFKVHGSDLTVDDCLNYLDVFSSVHFACHGYQNPEESLKSRFYFRSGTLDLGVILRKDLKNAELAFLSACQTSTGDEKLPEEAVHLAAGMLAAGYRRVVGTMWCIGDKTAQDVSMSFYDWLFDRMEPGSGFDGTLSAYALHHAIQKLRGDIGDTDGAILAWAPFVHWAY</sequence>
<dbReference type="InterPro" id="IPR024983">
    <property type="entry name" value="CHAT_dom"/>
</dbReference>
<dbReference type="Proteomes" id="UP000298030">
    <property type="component" value="Unassembled WGS sequence"/>
</dbReference>
<comment type="caution">
    <text evidence="2">The sequence shown here is derived from an EMBL/GenBank/DDBJ whole genome shotgun (WGS) entry which is preliminary data.</text>
</comment>
<accession>A0A4Y7SDI9</accession>
<evidence type="ECO:0000313" key="3">
    <source>
        <dbReference type="Proteomes" id="UP000298030"/>
    </source>
</evidence>
<gene>
    <name evidence="2" type="ORF">FA13DRAFT_1843456</name>
</gene>
<evidence type="ECO:0000313" key="2">
    <source>
        <dbReference type="EMBL" id="TEB19788.1"/>
    </source>
</evidence>
<protein>
    <recommendedName>
        <fullName evidence="1">CHAT domain-containing protein</fullName>
    </recommendedName>
</protein>
<feature type="domain" description="CHAT" evidence="1">
    <location>
        <begin position="682"/>
        <end position="969"/>
    </location>
</feature>
<dbReference type="Pfam" id="PF12770">
    <property type="entry name" value="CHAT"/>
    <property type="match status" value="1"/>
</dbReference>
<dbReference type="OrthoDB" id="9991317at2759"/>
<dbReference type="Gene3D" id="1.25.40.10">
    <property type="entry name" value="Tetratricopeptide repeat domain"/>
    <property type="match status" value="1"/>
</dbReference>
<dbReference type="InterPro" id="IPR011990">
    <property type="entry name" value="TPR-like_helical_dom_sf"/>
</dbReference>
<dbReference type="STRING" id="71717.A0A4Y7SDI9"/>
<reference evidence="2 3" key="1">
    <citation type="journal article" date="2019" name="Nat. Ecol. Evol.">
        <title>Megaphylogeny resolves global patterns of mushroom evolution.</title>
        <authorList>
            <person name="Varga T."/>
            <person name="Krizsan K."/>
            <person name="Foldi C."/>
            <person name="Dima B."/>
            <person name="Sanchez-Garcia M."/>
            <person name="Sanchez-Ramirez S."/>
            <person name="Szollosi G.J."/>
            <person name="Szarkandi J.G."/>
            <person name="Papp V."/>
            <person name="Albert L."/>
            <person name="Andreopoulos W."/>
            <person name="Angelini C."/>
            <person name="Antonin V."/>
            <person name="Barry K.W."/>
            <person name="Bougher N.L."/>
            <person name="Buchanan P."/>
            <person name="Buyck B."/>
            <person name="Bense V."/>
            <person name="Catcheside P."/>
            <person name="Chovatia M."/>
            <person name="Cooper J."/>
            <person name="Damon W."/>
            <person name="Desjardin D."/>
            <person name="Finy P."/>
            <person name="Geml J."/>
            <person name="Haridas S."/>
            <person name="Hughes K."/>
            <person name="Justo A."/>
            <person name="Karasinski D."/>
            <person name="Kautmanova I."/>
            <person name="Kiss B."/>
            <person name="Kocsube S."/>
            <person name="Kotiranta H."/>
            <person name="LaButti K.M."/>
            <person name="Lechner B.E."/>
            <person name="Liimatainen K."/>
            <person name="Lipzen A."/>
            <person name="Lukacs Z."/>
            <person name="Mihaltcheva S."/>
            <person name="Morgado L.N."/>
            <person name="Niskanen T."/>
            <person name="Noordeloos M.E."/>
            <person name="Ohm R.A."/>
            <person name="Ortiz-Santana B."/>
            <person name="Ovrebo C."/>
            <person name="Racz N."/>
            <person name="Riley R."/>
            <person name="Savchenko A."/>
            <person name="Shiryaev A."/>
            <person name="Soop K."/>
            <person name="Spirin V."/>
            <person name="Szebenyi C."/>
            <person name="Tomsovsky M."/>
            <person name="Tulloss R.E."/>
            <person name="Uehling J."/>
            <person name="Grigoriev I.V."/>
            <person name="Vagvolgyi C."/>
            <person name="Papp T."/>
            <person name="Martin F.M."/>
            <person name="Miettinen O."/>
            <person name="Hibbett D.S."/>
            <person name="Nagy L.G."/>
        </authorList>
    </citation>
    <scope>NUCLEOTIDE SEQUENCE [LARGE SCALE GENOMIC DNA]</scope>
    <source>
        <strain evidence="2 3">FP101781</strain>
    </source>
</reference>
<proteinExistence type="predicted"/>
<organism evidence="2 3">
    <name type="scientific">Coprinellus micaceus</name>
    <name type="common">Glistening ink-cap mushroom</name>
    <name type="synonym">Coprinus micaceus</name>
    <dbReference type="NCBI Taxonomy" id="71717"/>
    <lineage>
        <taxon>Eukaryota</taxon>
        <taxon>Fungi</taxon>
        <taxon>Dikarya</taxon>
        <taxon>Basidiomycota</taxon>
        <taxon>Agaricomycotina</taxon>
        <taxon>Agaricomycetes</taxon>
        <taxon>Agaricomycetidae</taxon>
        <taxon>Agaricales</taxon>
        <taxon>Agaricineae</taxon>
        <taxon>Psathyrellaceae</taxon>
        <taxon>Coprinellus</taxon>
    </lineage>
</organism>
<keyword evidence="3" id="KW-1185">Reference proteome</keyword>
<dbReference type="AlphaFoldDB" id="A0A4Y7SDI9"/>